<proteinExistence type="predicted"/>
<feature type="region of interest" description="Disordered" evidence="1">
    <location>
        <begin position="1"/>
        <end position="37"/>
    </location>
</feature>
<sequence length="61" mass="6875">MEMKTSTRPPKSVFRSKPSTRTSRRIVPSPKPSPVDRDVIKAKRSHKFSSLVLTVIVLTVI</sequence>
<dbReference type="EMBL" id="AP011466">
    <property type="protein sequence ID" value="BAX24932.1"/>
    <property type="molecule type" value="Genomic_DNA"/>
</dbReference>
<reference evidence="2" key="1">
    <citation type="submission" date="2009-05" db="EMBL/GenBank/DDBJ databases">
        <title>Oryza sativa Japonica Group genomic DNA, chromosome 6, BAC clone:KMK0024M20, cultivar:Khau Mac Kho.</title>
        <authorList>
            <person name="Matsumoto T."/>
            <person name="Wu J."/>
            <person name="Kanamori H."/>
        </authorList>
    </citation>
    <scope>NUCLEOTIDE SEQUENCE</scope>
    <source>
        <strain evidence="2">IRGC 105690</strain>
    </source>
</reference>
<gene>
    <name evidence="2" type="primary">OP_Ba0089L24.21</name>
</gene>
<name>A0A1V1H0N5_ORYPU</name>
<evidence type="ECO:0000256" key="1">
    <source>
        <dbReference type="SAM" id="MobiDB-lite"/>
    </source>
</evidence>
<evidence type="ECO:0000313" key="2">
    <source>
        <dbReference type="EMBL" id="BAX24932.1"/>
    </source>
</evidence>
<dbReference type="AlphaFoldDB" id="A0A1V1H0N5"/>
<organism evidence="2">
    <name type="scientific">Oryza punctata</name>
    <name type="common">Red rice</name>
    <dbReference type="NCBI Taxonomy" id="4537"/>
    <lineage>
        <taxon>Eukaryota</taxon>
        <taxon>Viridiplantae</taxon>
        <taxon>Streptophyta</taxon>
        <taxon>Embryophyta</taxon>
        <taxon>Tracheophyta</taxon>
        <taxon>Spermatophyta</taxon>
        <taxon>Magnoliopsida</taxon>
        <taxon>Liliopsida</taxon>
        <taxon>Poales</taxon>
        <taxon>Poaceae</taxon>
        <taxon>BOP clade</taxon>
        <taxon>Oryzoideae</taxon>
        <taxon>Oryzeae</taxon>
        <taxon>Oryzinae</taxon>
        <taxon>Oryza</taxon>
    </lineage>
</organism>
<protein>
    <submittedName>
        <fullName evidence="2">Uncharacterized protein</fullName>
    </submittedName>
</protein>
<accession>A0A1V1H0N5</accession>